<keyword evidence="6" id="KW-1185">Reference proteome</keyword>
<dbReference type="SMART" id="SM00347">
    <property type="entry name" value="HTH_MARR"/>
    <property type="match status" value="1"/>
</dbReference>
<dbReference type="Gene3D" id="1.10.10.10">
    <property type="entry name" value="Winged helix-like DNA-binding domain superfamily/Winged helix DNA-binding domain"/>
    <property type="match status" value="1"/>
</dbReference>
<name>A0ABW2Z7X3_9FLAO</name>
<dbReference type="SUPFAM" id="SSF46785">
    <property type="entry name" value="Winged helix' DNA-binding domain"/>
    <property type="match status" value="1"/>
</dbReference>
<dbReference type="InterPro" id="IPR036390">
    <property type="entry name" value="WH_DNA-bd_sf"/>
</dbReference>
<evidence type="ECO:0000313" key="6">
    <source>
        <dbReference type="Proteomes" id="UP001597032"/>
    </source>
</evidence>
<keyword evidence="2" id="KW-0238">DNA-binding</keyword>
<keyword evidence="1" id="KW-0805">Transcription regulation</keyword>
<dbReference type="InterPro" id="IPR000835">
    <property type="entry name" value="HTH_MarR-typ"/>
</dbReference>
<evidence type="ECO:0000313" key="5">
    <source>
        <dbReference type="EMBL" id="MFD0762036.1"/>
    </source>
</evidence>
<dbReference type="PROSITE" id="PS50995">
    <property type="entry name" value="HTH_MARR_2"/>
    <property type="match status" value="1"/>
</dbReference>
<organism evidence="5 6">
    <name type="scientific">Lutibacter aestuarii</name>
    <dbReference type="NCBI Taxonomy" id="861111"/>
    <lineage>
        <taxon>Bacteria</taxon>
        <taxon>Pseudomonadati</taxon>
        <taxon>Bacteroidota</taxon>
        <taxon>Flavobacteriia</taxon>
        <taxon>Flavobacteriales</taxon>
        <taxon>Flavobacteriaceae</taxon>
        <taxon>Lutibacter</taxon>
    </lineage>
</organism>
<reference evidence="6" key="1">
    <citation type="journal article" date="2019" name="Int. J. Syst. Evol. Microbiol.">
        <title>The Global Catalogue of Microorganisms (GCM) 10K type strain sequencing project: providing services to taxonomists for standard genome sequencing and annotation.</title>
        <authorList>
            <consortium name="The Broad Institute Genomics Platform"/>
            <consortium name="The Broad Institute Genome Sequencing Center for Infectious Disease"/>
            <person name="Wu L."/>
            <person name="Ma J."/>
        </authorList>
    </citation>
    <scope>NUCLEOTIDE SEQUENCE [LARGE SCALE GENOMIC DNA]</scope>
    <source>
        <strain evidence="6">CCUG 60022</strain>
    </source>
</reference>
<dbReference type="InterPro" id="IPR036388">
    <property type="entry name" value="WH-like_DNA-bd_sf"/>
</dbReference>
<dbReference type="Pfam" id="PF01047">
    <property type="entry name" value="MarR"/>
    <property type="match status" value="1"/>
</dbReference>
<dbReference type="PANTHER" id="PTHR42756">
    <property type="entry name" value="TRANSCRIPTIONAL REGULATOR, MARR"/>
    <property type="match status" value="1"/>
</dbReference>
<dbReference type="EMBL" id="JBHTIC010000008">
    <property type="protein sequence ID" value="MFD0762036.1"/>
    <property type="molecule type" value="Genomic_DNA"/>
</dbReference>
<dbReference type="RefSeq" id="WP_372801826.1">
    <property type="nucleotide sequence ID" value="NZ_JBHTIC010000008.1"/>
</dbReference>
<feature type="domain" description="HTH marR-type" evidence="4">
    <location>
        <begin position="1"/>
        <end position="146"/>
    </location>
</feature>
<dbReference type="PANTHER" id="PTHR42756:SF1">
    <property type="entry name" value="TRANSCRIPTIONAL REPRESSOR OF EMRAB OPERON"/>
    <property type="match status" value="1"/>
</dbReference>
<accession>A0ABW2Z7X3</accession>
<keyword evidence="3" id="KW-0804">Transcription</keyword>
<evidence type="ECO:0000256" key="2">
    <source>
        <dbReference type="ARBA" id="ARBA00023125"/>
    </source>
</evidence>
<comment type="caution">
    <text evidence="5">The sequence shown here is derived from an EMBL/GenBank/DDBJ whole genome shotgun (WGS) entry which is preliminary data.</text>
</comment>
<evidence type="ECO:0000256" key="1">
    <source>
        <dbReference type="ARBA" id="ARBA00023015"/>
    </source>
</evidence>
<protein>
    <submittedName>
        <fullName evidence="5">MarR family winged helix-turn-helix transcriptional regulator</fullName>
    </submittedName>
</protein>
<proteinExistence type="predicted"/>
<evidence type="ECO:0000259" key="4">
    <source>
        <dbReference type="PROSITE" id="PS50995"/>
    </source>
</evidence>
<sequence length="153" mass="17988">MQKDFEKADFNKTVGPSIGKTYKMMSIFICDQFLKNDIQVTKEQWIVLKILHEQNKSICQNELAFITNRNKTTLTRLINVMEKNQLVERLTSKKDARKKLILITAKGEKLFLKMKPIMFQIMNIFQKGISNQEMETFIKITNQIQNNIKNQSL</sequence>
<evidence type="ECO:0000256" key="3">
    <source>
        <dbReference type="ARBA" id="ARBA00023163"/>
    </source>
</evidence>
<dbReference type="PRINTS" id="PR00598">
    <property type="entry name" value="HTHMARR"/>
</dbReference>
<gene>
    <name evidence="5" type="ORF">ACFQZW_08080</name>
</gene>
<dbReference type="Proteomes" id="UP001597032">
    <property type="component" value="Unassembled WGS sequence"/>
</dbReference>